<gene>
    <name evidence="1" type="ORF">ACFSMZ_15195</name>
</gene>
<dbReference type="RefSeq" id="WP_345098509.1">
    <property type="nucleotide sequence ID" value="NZ_BAABGS010000017.1"/>
</dbReference>
<dbReference type="EMBL" id="JBHUIR010000059">
    <property type="protein sequence ID" value="MFD2261094.1"/>
    <property type="molecule type" value="Genomic_DNA"/>
</dbReference>
<organism evidence="1 2">
    <name type="scientific">Chelativorans composti</name>
    <dbReference type="NCBI Taxonomy" id="768533"/>
    <lineage>
        <taxon>Bacteria</taxon>
        <taxon>Pseudomonadati</taxon>
        <taxon>Pseudomonadota</taxon>
        <taxon>Alphaproteobacteria</taxon>
        <taxon>Hyphomicrobiales</taxon>
        <taxon>Phyllobacteriaceae</taxon>
        <taxon>Chelativorans</taxon>
    </lineage>
</organism>
<protein>
    <submittedName>
        <fullName evidence="1">Uncharacterized protein</fullName>
    </submittedName>
</protein>
<proteinExistence type="predicted"/>
<dbReference type="Proteomes" id="UP001597373">
    <property type="component" value="Unassembled WGS sequence"/>
</dbReference>
<comment type="caution">
    <text evidence="1">The sequence shown here is derived from an EMBL/GenBank/DDBJ whole genome shotgun (WGS) entry which is preliminary data.</text>
</comment>
<name>A0ABW5DJJ2_9HYPH</name>
<evidence type="ECO:0000313" key="1">
    <source>
        <dbReference type="EMBL" id="MFD2261094.1"/>
    </source>
</evidence>
<evidence type="ECO:0000313" key="2">
    <source>
        <dbReference type="Proteomes" id="UP001597373"/>
    </source>
</evidence>
<reference evidence="2" key="1">
    <citation type="journal article" date="2019" name="Int. J. Syst. Evol. Microbiol.">
        <title>The Global Catalogue of Microorganisms (GCM) 10K type strain sequencing project: providing services to taxonomists for standard genome sequencing and annotation.</title>
        <authorList>
            <consortium name="The Broad Institute Genomics Platform"/>
            <consortium name="The Broad Institute Genome Sequencing Center for Infectious Disease"/>
            <person name="Wu L."/>
            <person name="Ma J."/>
        </authorList>
    </citation>
    <scope>NUCLEOTIDE SEQUENCE [LARGE SCALE GENOMIC DNA]</scope>
    <source>
        <strain evidence="2">KCTC 23707</strain>
    </source>
</reference>
<keyword evidence="2" id="KW-1185">Reference proteome</keyword>
<accession>A0ABW5DJJ2</accession>
<sequence>MAKKLYADGMTGKVAIYDPANPNAFTDPRNNLGSVYFHSDLDYVGVAAIIDVSVNHPFRAKGGSNARHAYLTPNPASGAVNSLTHNLGYVPHALVFVGNDMLPANSQIQHVGSSFRTVAIEVTTTQVRVFETAWVYQHDLPAITKNYKIVLFTQKLGSSGNQTLRIEPSQFIASRGKLNTAYNYLRRSLTSPMFWFSKGKTADVANGSFKIVTANGSTITRSPYNGSFTGVPGIGVEL</sequence>